<proteinExistence type="predicted"/>
<evidence type="ECO:0000256" key="1">
    <source>
        <dbReference type="ARBA" id="ARBA00001973"/>
    </source>
</evidence>
<dbReference type="GO" id="GO:0030245">
    <property type="term" value="P:cellulose catabolic process"/>
    <property type="evidence" value="ECO:0007669"/>
    <property type="project" value="UniProtKB-UniRule"/>
</dbReference>
<dbReference type="EC" id="1.14.99.56" evidence="5"/>
<sequence length="361" mass="37250">MCSARPLKAALLAAPLAANAHYIFSQLIVNGEAIRSDYSYIRQNTNSYMPSFTDDVINSEDMRCNVGATNAASETYDVNAGDTIGFKLAYDEFIEHPGPGFVYMSLAPGGDVSSYDGSGDWFKVWESGLSGPVSTETSWGTYNADRIEFTIPVDTPDGEYLVRPEHIAIHEGHVGKAQFYMECAQLRVAGGGNGSPGPMTQFPGAYTADEVNFDMWSQPVPSTYDMPGPAVWGGGSSGGSDSGSPDTGSSSSAPASSAPAPSASASAPVFSAPVSSPPIVAPSSAPYRPTTFATMTSAAPTSSYAPVDGYAPAPSGAPAASYGVAPVPSAPVGYFPAGVSSAAPVQSMSAGFPDCEVEYVR</sequence>
<reference evidence="8" key="1">
    <citation type="submission" date="2023-04" db="EMBL/GenBank/DDBJ databases">
        <title>Black Yeasts Isolated from many extreme environments.</title>
        <authorList>
            <person name="Coleine C."/>
            <person name="Stajich J.E."/>
            <person name="Selbmann L."/>
        </authorList>
    </citation>
    <scope>NUCLEOTIDE SEQUENCE</scope>
    <source>
        <strain evidence="8">CCFEE 5312</strain>
    </source>
</reference>
<evidence type="ECO:0000256" key="3">
    <source>
        <dbReference type="ARBA" id="ARBA00022525"/>
    </source>
</evidence>
<accession>A0AAJ0DGM8</accession>
<keyword evidence="5" id="KW-0136">Cellulose degradation</keyword>
<evidence type="ECO:0000256" key="2">
    <source>
        <dbReference type="ARBA" id="ARBA00004613"/>
    </source>
</evidence>
<feature type="compositionally biased region" description="Low complexity" evidence="6">
    <location>
        <begin position="242"/>
        <end position="268"/>
    </location>
</feature>
<evidence type="ECO:0000313" key="8">
    <source>
        <dbReference type="EMBL" id="KAK3053489.1"/>
    </source>
</evidence>
<keyword evidence="5" id="KW-0624">Polysaccharide degradation</keyword>
<feature type="region of interest" description="Disordered" evidence="6">
    <location>
        <begin position="218"/>
        <end position="268"/>
    </location>
</feature>
<dbReference type="GO" id="GO:0008810">
    <property type="term" value="F:cellulase activity"/>
    <property type="evidence" value="ECO:0007669"/>
    <property type="project" value="UniProtKB-UniRule"/>
</dbReference>
<evidence type="ECO:0000313" key="9">
    <source>
        <dbReference type="Proteomes" id="UP001271007"/>
    </source>
</evidence>
<comment type="domain">
    <text evidence="5">Has a modular structure: an endo-beta-1,4-glucanase catalytic module at the N-terminus, a linker rich in serines and threonines, and a C-terminal carbohydrate-binding module (CBM).</text>
</comment>
<feature type="compositionally biased region" description="Gly residues" evidence="6">
    <location>
        <begin position="231"/>
        <end position="241"/>
    </location>
</feature>
<gene>
    <name evidence="8" type="ORF">LTR09_005658</name>
</gene>
<keyword evidence="5" id="KW-0119">Carbohydrate metabolism</keyword>
<protein>
    <recommendedName>
        <fullName evidence="5">AA9 family lytic polysaccharide monooxygenase</fullName>
        <ecNumber evidence="5">1.14.99.56</ecNumber>
    </recommendedName>
    <alternativeName>
        <fullName evidence="5">Endo-beta-1,4-glucanase</fullName>
    </alternativeName>
    <alternativeName>
        <fullName evidence="5">Glycosyl hydrolase 61 family protein</fullName>
    </alternativeName>
</protein>
<comment type="cofactor">
    <cofactor evidence="1">
        <name>Cu(2+)</name>
        <dbReference type="ChEBI" id="CHEBI:29036"/>
    </cofactor>
</comment>
<evidence type="ECO:0000256" key="6">
    <source>
        <dbReference type="SAM" id="MobiDB-lite"/>
    </source>
</evidence>
<dbReference type="Pfam" id="PF03443">
    <property type="entry name" value="AA9"/>
    <property type="match status" value="1"/>
</dbReference>
<keyword evidence="4 5" id="KW-1015">Disulfide bond</keyword>
<comment type="catalytic activity">
    <reaction evidence="5">
        <text>[(1-&gt;4)-beta-D-glucosyl]n+m + reduced acceptor + O2 = 4-dehydro-beta-D-glucosyl-[(1-&gt;4)-beta-D-glucosyl]n-1 + [(1-&gt;4)-beta-D-glucosyl]m + acceptor + H2O.</text>
        <dbReference type="EC" id="1.14.99.56"/>
    </reaction>
</comment>
<name>A0AAJ0DGM8_9PEZI</name>
<dbReference type="GO" id="GO:0030248">
    <property type="term" value="F:cellulose binding"/>
    <property type="evidence" value="ECO:0007669"/>
    <property type="project" value="UniProtKB-UniRule"/>
</dbReference>
<feature type="domain" description="Auxiliary Activity family 9 catalytic" evidence="7">
    <location>
        <begin position="21"/>
        <end position="221"/>
    </location>
</feature>
<dbReference type="PANTHER" id="PTHR33353">
    <property type="entry name" value="PUTATIVE (AFU_ORTHOLOGUE AFUA_1G12560)-RELATED"/>
    <property type="match status" value="1"/>
</dbReference>
<organism evidence="8 9">
    <name type="scientific">Extremus antarcticus</name>
    <dbReference type="NCBI Taxonomy" id="702011"/>
    <lineage>
        <taxon>Eukaryota</taxon>
        <taxon>Fungi</taxon>
        <taxon>Dikarya</taxon>
        <taxon>Ascomycota</taxon>
        <taxon>Pezizomycotina</taxon>
        <taxon>Dothideomycetes</taxon>
        <taxon>Dothideomycetidae</taxon>
        <taxon>Mycosphaerellales</taxon>
        <taxon>Extremaceae</taxon>
        <taxon>Extremus</taxon>
    </lineage>
</organism>
<dbReference type="EMBL" id="JAWDJX010000016">
    <property type="protein sequence ID" value="KAK3053489.1"/>
    <property type="molecule type" value="Genomic_DNA"/>
</dbReference>
<dbReference type="PANTHER" id="PTHR33353:SF2">
    <property type="entry name" value="ENDO-BETA-1,4-GLUCANASE D"/>
    <property type="match status" value="1"/>
</dbReference>
<dbReference type="InterPro" id="IPR049892">
    <property type="entry name" value="AA9"/>
</dbReference>
<keyword evidence="3 5" id="KW-0964">Secreted</keyword>
<comment type="function">
    <text evidence="5">Lytic polysaccharide monooxygenase (LMPO) that depolymerizes crystalline and amorphous polysaccharides via the oxidation of scissile alpha- or beta-(1-4)-glycosidic bonds, yielding C1 and/or C4 oxidation products. Catalysis by LPMOs requires the reduction of the active-site copper from Cu(II) to Cu(I) by a reducing agent and H(2)O(2) or O(2) as a cosubstrate.</text>
</comment>
<dbReference type="AlphaFoldDB" id="A0AAJ0DGM8"/>
<dbReference type="CDD" id="cd21175">
    <property type="entry name" value="LPMO_AA9"/>
    <property type="match status" value="1"/>
</dbReference>
<dbReference type="Proteomes" id="UP001271007">
    <property type="component" value="Unassembled WGS sequence"/>
</dbReference>
<dbReference type="Gene3D" id="2.70.50.70">
    <property type="match status" value="1"/>
</dbReference>
<evidence type="ECO:0000256" key="5">
    <source>
        <dbReference type="RuleBase" id="RU368122"/>
    </source>
</evidence>
<evidence type="ECO:0000256" key="4">
    <source>
        <dbReference type="ARBA" id="ARBA00023157"/>
    </source>
</evidence>
<comment type="caution">
    <text evidence="8">The sequence shown here is derived from an EMBL/GenBank/DDBJ whole genome shotgun (WGS) entry which is preliminary data.</text>
</comment>
<dbReference type="InterPro" id="IPR005103">
    <property type="entry name" value="AA9_LPMO"/>
</dbReference>
<dbReference type="GO" id="GO:0005576">
    <property type="term" value="C:extracellular region"/>
    <property type="evidence" value="ECO:0007669"/>
    <property type="project" value="UniProtKB-SubCell"/>
</dbReference>
<comment type="subcellular location">
    <subcellularLocation>
        <location evidence="2 5">Secreted</location>
    </subcellularLocation>
</comment>
<keyword evidence="9" id="KW-1185">Reference proteome</keyword>
<evidence type="ECO:0000259" key="7">
    <source>
        <dbReference type="Pfam" id="PF03443"/>
    </source>
</evidence>